<feature type="transmembrane region" description="Helical" evidence="5">
    <location>
        <begin position="88"/>
        <end position="106"/>
    </location>
</feature>
<feature type="domain" description="Major facilitator superfamily (MFS) profile" evidence="6">
    <location>
        <begin position="164"/>
        <end position="405"/>
    </location>
</feature>
<evidence type="ECO:0000259" key="6">
    <source>
        <dbReference type="PROSITE" id="PS50850"/>
    </source>
</evidence>
<keyword evidence="4 5" id="KW-0472">Membrane</keyword>
<reference evidence="8" key="1">
    <citation type="journal article" date="2019" name="Int. J. Syst. Evol. Microbiol.">
        <title>The Global Catalogue of Microorganisms (GCM) 10K type strain sequencing project: providing services to taxonomists for standard genome sequencing and annotation.</title>
        <authorList>
            <consortium name="The Broad Institute Genomics Platform"/>
            <consortium name="The Broad Institute Genome Sequencing Center for Infectious Disease"/>
            <person name="Wu L."/>
            <person name="Ma J."/>
        </authorList>
    </citation>
    <scope>NUCLEOTIDE SEQUENCE [LARGE SCALE GENOMIC DNA]</scope>
    <source>
        <strain evidence="8">JCM 13250</strain>
    </source>
</reference>
<feature type="transmembrane region" description="Helical" evidence="5">
    <location>
        <begin position="147"/>
        <end position="170"/>
    </location>
</feature>
<keyword evidence="3 5" id="KW-1133">Transmembrane helix</keyword>
<evidence type="ECO:0000313" key="8">
    <source>
        <dbReference type="Proteomes" id="UP001500218"/>
    </source>
</evidence>
<gene>
    <name evidence="7" type="ORF">GCM10009682_59160</name>
</gene>
<dbReference type="PANTHER" id="PTHR23528:SF1">
    <property type="entry name" value="MAJOR FACILITATOR SUPERFAMILY (MFS) PROFILE DOMAIN-CONTAINING PROTEIN"/>
    <property type="match status" value="1"/>
</dbReference>
<dbReference type="PROSITE" id="PS50850">
    <property type="entry name" value="MFS"/>
    <property type="match status" value="1"/>
</dbReference>
<feature type="transmembrane region" description="Helical" evidence="5">
    <location>
        <begin position="176"/>
        <end position="196"/>
    </location>
</feature>
<evidence type="ECO:0000256" key="2">
    <source>
        <dbReference type="ARBA" id="ARBA00022692"/>
    </source>
</evidence>
<comment type="subcellular location">
    <subcellularLocation>
        <location evidence="1">Cell membrane</location>
        <topology evidence="1">Multi-pass membrane protein</topology>
    </subcellularLocation>
</comment>
<feature type="transmembrane region" description="Helical" evidence="5">
    <location>
        <begin position="380"/>
        <end position="399"/>
    </location>
</feature>
<evidence type="ECO:0000256" key="1">
    <source>
        <dbReference type="ARBA" id="ARBA00004651"/>
    </source>
</evidence>
<dbReference type="Gene3D" id="1.20.1250.20">
    <property type="entry name" value="MFS general substrate transporter like domains"/>
    <property type="match status" value="2"/>
</dbReference>
<dbReference type="RefSeq" id="WP_344139421.1">
    <property type="nucleotide sequence ID" value="NZ_BAAALT010000275.1"/>
</dbReference>
<protein>
    <submittedName>
        <fullName evidence="7">MFS transporter</fullName>
    </submittedName>
</protein>
<evidence type="ECO:0000256" key="4">
    <source>
        <dbReference type="ARBA" id="ARBA00023136"/>
    </source>
</evidence>
<feature type="transmembrane region" description="Helical" evidence="5">
    <location>
        <begin position="15"/>
        <end position="34"/>
    </location>
</feature>
<feature type="transmembrane region" description="Helical" evidence="5">
    <location>
        <begin position="316"/>
        <end position="342"/>
    </location>
</feature>
<sequence>MSALAEPTTPVRGRWVALLTLTNLAVWLGFFTPIQVLLPEQLAGIAPGGKETALAWVTGLGALAAVVVNPLAGALSDRTTGRFGRRHPWTLFGGLFGALGLVLLTLPRTVAGVAVGWIFVQVCLNAMLASLTAAVPDRVPVTQRGAVSGWIGIPQVLGVVLGTILVTVVVSGVTAGYLAAAIAVAVLTLPFPLFTADDPLARDERPPFSPRTFWISPRRHPDFAWAFGTRFLVQLGNALGTLYLLYFLTDAVGLADPDTGLLILILVYTGGLMATTVLAGRRSDRSGRRRSYVVTSGVVMTVAAVLLAVAPTWPVAVVAAAVLGGGYGIYLAVDAALITQVLPTATGRAKDLGIINIANSAPQVLAPALAGPIVTSLGGYPVLYGLTAVVTLLGGVFIYRVRSVA</sequence>
<proteinExistence type="predicted"/>
<feature type="transmembrane region" description="Helical" evidence="5">
    <location>
        <begin position="223"/>
        <end position="248"/>
    </location>
</feature>
<dbReference type="InterPro" id="IPR020846">
    <property type="entry name" value="MFS_dom"/>
</dbReference>
<feature type="transmembrane region" description="Helical" evidence="5">
    <location>
        <begin position="260"/>
        <end position="280"/>
    </location>
</feature>
<feature type="transmembrane region" description="Helical" evidence="5">
    <location>
        <begin position="292"/>
        <end position="310"/>
    </location>
</feature>
<name>A0ABP4YWB8_9ACTN</name>
<dbReference type="SUPFAM" id="SSF103473">
    <property type="entry name" value="MFS general substrate transporter"/>
    <property type="match status" value="1"/>
</dbReference>
<feature type="transmembrane region" description="Helical" evidence="5">
    <location>
        <begin position="354"/>
        <end position="374"/>
    </location>
</feature>
<dbReference type="InterPro" id="IPR036259">
    <property type="entry name" value="MFS_trans_sf"/>
</dbReference>
<dbReference type="Pfam" id="PF07690">
    <property type="entry name" value="MFS_1"/>
    <property type="match status" value="1"/>
</dbReference>
<keyword evidence="8" id="KW-1185">Reference proteome</keyword>
<dbReference type="EMBL" id="BAAALT010000275">
    <property type="protein sequence ID" value="GAA1832854.1"/>
    <property type="molecule type" value="Genomic_DNA"/>
</dbReference>
<comment type="caution">
    <text evidence="7">The sequence shown here is derived from an EMBL/GenBank/DDBJ whole genome shotgun (WGS) entry which is preliminary data.</text>
</comment>
<organism evidence="7 8">
    <name type="scientific">Luedemannella flava</name>
    <dbReference type="NCBI Taxonomy" id="349316"/>
    <lineage>
        <taxon>Bacteria</taxon>
        <taxon>Bacillati</taxon>
        <taxon>Actinomycetota</taxon>
        <taxon>Actinomycetes</taxon>
        <taxon>Micromonosporales</taxon>
        <taxon>Micromonosporaceae</taxon>
        <taxon>Luedemannella</taxon>
    </lineage>
</organism>
<keyword evidence="2 5" id="KW-0812">Transmembrane</keyword>
<evidence type="ECO:0000256" key="3">
    <source>
        <dbReference type="ARBA" id="ARBA00022989"/>
    </source>
</evidence>
<dbReference type="PANTHER" id="PTHR23528">
    <property type="match status" value="1"/>
</dbReference>
<evidence type="ECO:0000313" key="7">
    <source>
        <dbReference type="EMBL" id="GAA1832854.1"/>
    </source>
</evidence>
<accession>A0ABP4YWB8</accession>
<feature type="transmembrane region" description="Helical" evidence="5">
    <location>
        <begin position="112"/>
        <end position="135"/>
    </location>
</feature>
<dbReference type="Proteomes" id="UP001500218">
    <property type="component" value="Unassembled WGS sequence"/>
</dbReference>
<evidence type="ECO:0000256" key="5">
    <source>
        <dbReference type="SAM" id="Phobius"/>
    </source>
</evidence>
<dbReference type="InterPro" id="IPR011701">
    <property type="entry name" value="MFS"/>
</dbReference>
<feature type="transmembrane region" description="Helical" evidence="5">
    <location>
        <begin position="54"/>
        <end position="76"/>
    </location>
</feature>